<name>A0AAE1IYW6_9FABA</name>
<dbReference type="Proteomes" id="UP001293593">
    <property type="component" value="Unassembled WGS sequence"/>
</dbReference>
<dbReference type="AlphaFoldDB" id="A0AAE1IYW6"/>
<evidence type="ECO:0000313" key="2">
    <source>
        <dbReference type="Proteomes" id="UP001293593"/>
    </source>
</evidence>
<protein>
    <submittedName>
        <fullName evidence="1">Uncharacterized protein</fullName>
    </submittedName>
</protein>
<accession>A0AAE1IYW6</accession>
<sequence length="100" mass="11441">MAHKFAFTLTSSRAFAAPSNPRPLIPISSSLSSPHASSSNGDHLIQFISRRDFWLRCRRIFCCPLIRPPRINKVSLHHHRQARLKKVKKPLTVKSFRIVA</sequence>
<keyword evidence="2" id="KW-1185">Reference proteome</keyword>
<proteinExistence type="predicted"/>
<gene>
    <name evidence="1" type="ORF">QN277_003606</name>
</gene>
<reference evidence="1" key="1">
    <citation type="submission" date="2023-10" db="EMBL/GenBank/DDBJ databases">
        <title>Chromosome-level genome of the transformable northern wattle, Acacia crassicarpa.</title>
        <authorList>
            <person name="Massaro I."/>
            <person name="Sinha N.R."/>
            <person name="Poethig S."/>
            <person name="Leichty A.R."/>
        </authorList>
    </citation>
    <scope>NUCLEOTIDE SEQUENCE</scope>
    <source>
        <strain evidence="1">Acra3RX</strain>
        <tissue evidence="1">Leaf</tissue>
    </source>
</reference>
<comment type="caution">
    <text evidence="1">The sequence shown here is derived from an EMBL/GenBank/DDBJ whole genome shotgun (WGS) entry which is preliminary data.</text>
</comment>
<organism evidence="1 2">
    <name type="scientific">Acacia crassicarpa</name>
    <name type="common">northern wattle</name>
    <dbReference type="NCBI Taxonomy" id="499986"/>
    <lineage>
        <taxon>Eukaryota</taxon>
        <taxon>Viridiplantae</taxon>
        <taxon>Streptophyta</taxon>
        <taxon>Embryophyta</taxon>
        <taxon>Tracheophyta</taxon>
        <taxon>Spermatophyta</taxon>
        <taxon>Magnoliopsida</taxon>
        <taxon>eudicotyledons</taxon>
        <taxon>Gunneridae</taxon>
        <taxon>Pentapetalae</taxon>
        <taxon>rosids</taxon>
        <taxon>fabids</taxon>
        <taxon>Fabales</taxon>
        <taxon>Fabaceae</taxon>
        <taxon>Caesalpinioideae</taxon>
        <taxon>mimosoid clade</taxon>
        <taxon>Acacieae</taxon>
        <taxon>Acacia</taxon>
    </lineage>
</organism>
<evidence type="ECO:0000313" key="1">
    <source>
        <dbReference type="EMBL" id="KAK4260505.1"/>
    </source>
</evidence>
<dbReference type="EMBL" id="JAWXYG010000010">
    <property type="protein sequence ID" value="KAK4260505.1"/>
    <property type="molecule type" value="Genomic_DNA"/>
</dbReference>